<feature type="transmembrane region" description="Helical" evidence="7">
    <location>
        <begin position="443"/>
        <end position="466"/>
    </location>
</feature>
<feature type="transmembrane region" description="Helical" evidence="7">
    <location>
        <begin position="411"/>
        <end position="431"/>
    </location>
</feature>
<evidence type="ECO:0000256" key="3">
    <source>
        <dbReference type="ARBA" id="ARBA00022692"/>
    </source>
</evidence>
<dbReference type="Gene3D" id="1.20.1250.20">
    <property type="entry name" value="MFS general substrate transporter like domains"/>
    <property type="match status" value="2"/>
</dbReference>
<evidence type="ECO:0000259" key="8">
    <source>
        <dbReference type="PROSITE" id="PS50850"/>
    </source>
</evidence>
<feature type="transmembrane region" description="Helical" evidence="7">
    <location>
        <begin position="318"/>
        <end position="340"/>
    </location>
</feature>
<keyword evidence="4 7" id="KW-1133">Transmembrane helix</keyword>
<dbReference type="InterPro" id="IPR020846">
    <property type="entry name" value="MFS_dom"/>
</dbReference>
<dbReference type="Pfam" id="PF06609">
    <property type="entry name" value="TRI12"/>
    <property type="match status" value="1"/>
</dbReference>
<feature type="transmembrane region" description="Helical" evidence="7">
    <location>
        <begin position="54"/>
        <end position="71"/>
    </location>
</feature>
<organism evidence="9 10">
    <name type="scientific">Neofusicoccum ribis</name>
    <dbReference type="NCBI Taxonomy" id="45134"/>
    <lineage>
        <taxon>Eukaryota</taxon>
        <taxon>Fungi</taxon>
        <taxon>Dikarya</taxon>
        <taxon>Ascomycota</taxon>
        <taxon>Pezizomycotina</taxon>
        <taxon>Dothideomycetes</taxon>
        <taxon>Dothideomycetes incertae sedis</taxon>
        <taxon>Botryosphaeriales</taxon>
        <taxon>Botryosphaeriaceae</taxon>
        <taxon>Neofusicoccum</taxon>
    </lineage>
</organism>
<evidence type="ECO:0000256" key="4">
    <source>
        <dbReference type="ARBA" id="ARBA00022989"/>
    </source>
</evidence>
<gene>
    <name evidence="9" type="ORF">SLS56_000157</name>
</gene>
<dbReference type="SUPFAM" id="SSF103473">
    <property type="entry name" value="MFS general substrate transporter"/>
    <property type="match status" value="1"/>
</dbReference>
<feature type="transmembrane region" description="Helical" evidence="7">
    <location>
        <begin position="119"/>
        <end position="136"/>
    </location>
</feature>
<feature type="transmembrane region" description="Helical" evidence="7">
    <location>
        <begin position="250"/>
        <end position="269"/>
    </location>
</feature>
<evidence type="ECO:0000256" key="7">
    <source>
        <dbReference type="SAM" id="Phobius"/>
    </source>
</evidence>
<keyword evidence="10" id="KW-1185">Reference proteome</keyword>
<dbReference type="PANTHER" id="PTHR23501">
    <property type="entry name" value="MAJOR FACILITATOR SUPERFAMILY"/>
    <property type="match status" value="1"/>
</dbReference>
<evidence type="ECO:0000256" key="1">
    <source>
        <dbReference type="ARBA" id="ARBA00004141"/>
    </source>
</evidence>
<evidence type="ECO:0000256" key="2">
    <source>
        <dbReference type="ARBA" id="ARBA00022448"/>
    </source>
</evidence>
<sequence>MDKRDAHASPGDMEKNGTFYLEDVSKVESVSPAGSGQVGDVGSEEEPKMTVRRFMPFVAMAFLWTGSQIPLYLYGAIPPYIYGDIGGIDRWVWFVLANLLALAAVCPFVGSLSDLFGRRYTAIIGAVFLIVGNIVTSTCHTMNIFICGMALAGIGAGILELTALAVTSEIAPTRKRGKYNAWMILTIVPFCPSVLWGQWVAHYGSWRWIGFWCAMWAFIGLVLTVIFYHPPPRSNTSGLSRREVLKRIDYVGGFLSISGLLLFMAGLQWGGYNYPWTSAHTLVPLFIGVALIIAFLVWEWRFATYPMFPSSIKQEPRILMLTLVITFISGANFFSVLLFWPTQSYNEYGHDPTAVGIRNIPLGFSILAGAVIVLALLTYTRGHIRGLMLGSCVFMTAGGGAMAALRTDNIWLVYIVLTIAGLGIGGIVVPASIITNIICPDELIATVTALTLAIRVLGGAIGYSVYYNVFAEKFKHAATELILVPTAAVTLQTTDPEVLTKVVEITVAGLLDLFYEFPNITDAQVQTLIHAGQESYAYAYPYVYYVSIAFGGLAWYDYGEANAQVTGPTLLESRLAIAACSVAQVHEHMMLCKSAMSACQVGRAKMLKHVVTLCALFVPAALGDLCSIDGTTTVRADQATSTIPCKTFTGSIAVATDAERAFFLRGVEEIQGTLEVSVQRINYLDLGELQKVDRFHVVATGITDMAYRNLHTVKDLDWDSVPMEGNSGNPQIKHVDRLSLVFTGIKDLGEVVDLETVDFVHIVNNSAMMNVTLPNLKTVTDRLEIRDNSVGATVSFPELEWAEKISVEQIGASSSWVAEWDGNFTTLDLPKLVEVRGDFNIKDNAKLGSVNAPLLTNVRGNLEVTGSPELEIMPFEALKSVGGNLRYAGSFKNTVEHTIGQVRYETDQNFPCLRYYGSDYYYEGGFSCRSASSRYDDISHTTTTPYGGIATPTPTPTPTPSSHNHKQGGNGLKWWEMFIIAFVVLTIFGTVVGRNVLKNRKLKAKRVIIPTTELFEATSSSSSVTATGQSASG</sequence>
<dbReference type="PROSITE" id="PS50850">
    <property type="entry name" value="MFS"/>
    <property type="match status" value="1"/>
</dbReference>
<feature type="transmembrane region" description="Helical" evidence="7">
    <location>
        <begin position="974"/>
        <end position="997"/>
    </location>
</feature>
<feature type="transmembrane region" description="Helical" evidence="7">
    <location>
        <begin position="142"/>
        <end position="167"/>
    </location>
</feature>
<evidence type="ECO:0000313" key="10">
    <source>
        <dbReference type="Proteomes" id="UP001521116"/>
    </source>
</evidence>
<dbReference type="SUPFAM" id="SSF52058">
    <property type="entry name" value="L domain-like"/>
    <property type="match status" value="1"/>
</dbReference>
<feature type="compositionally biased region" description="Low complexity" evidence="6">
    <location>
        <begin position="942"/>
        <end position="952"/>
    </location>
</feature>
<comment type="caution">
    <text evidence="9">The sequence shown here is derived from an EMBL/GenBank/DDBJ whole genome shotgun (WGS) entry which is preliminary data.</text>
</comment>
<reference evidence="9 10" key="1">
    <citation type="submission" date="2024-02" db="EMBL/GenBank/DDBJ databases">
        <title>De novo assembly and annotation of 12 fungi associated with fruit tree decline syndrome in Ontario, Canada.</title>
        <authorList>
            <person name="Sulman M."/>
            <person name="Ellouze W."/>
            <person name="Ilyukhin E."/>
        </authorList>
    </citation>
    <scope>NUCLEOTIDE SEQUENCE [LARGE SCALE GENOMIC DNA]</scope>
    <source>
        <strain evidence="9 10">M1-105</strain>
    </source>
</reference>
<feature type="transmembrane region" description="Helical" evidence="7">
    <location>
        <begin position="281"/>
        <end position="298"/>
    </location>
</feature>
<feature type="transmembrane region" description="Helical" evidence="7">
    <location>
        <begin position="91"/>
        <end position="112"/>
    </location>
</feature>
<proteinExistence type="predicted"/>
<feature type="region of interest" description="Disordered" evidence="6">
    <location>
        <begin position="942"/>
        <end position="967"/>
    </location>
</feature>
<accession>A0ABR3TG31</accession>
<feature type="transmembrane region" description="Helical" evidence="7">
    <location>
        <begin position="209"/>
        <end position="229"/>
    </location>
</feature>
<dbReference type="InterPro" id="IPR010573">
    <property type="entry name" value="MFS_Str1/Tri12-like"/>
</dbReference>
<keyword evidence="3 7" id="KW-0812">Transmembrane</keyword>
<dbReference type="Proteomes" id="UP001521116">
    <property type="component" value="Unassembled WGS sequence"/>
</dbReference>
<dbReference type="EMBL" id="JAJVDC020000001">
    <property type="protein sequence ID" value="KAL1638349.1"/>
    <property type="molecule type" value="Genomic_DNA"/>
</dbReference>
<name>A0ABR3TG31_9PEZI</name>
<evidence type="ECO:0000256" key="6">
    <source>
        <dbReference type="SAM" id="MobiDB-lite"/>
    </source>
</evidence>
<evidence type="ECO:0000256" key="5">
    <source>
        <dbReference type="ARBA" id="ARBA00023136"/>
    </source>
</evidence>
<keyword evidence="5 7" id="KW-0472">Membrane</keyword>
<feature type="transmembrane region" description="Helical" evidence="7">
    <location>
        <begin position="360"/>
        <end position="379"/>
    </location>
</feature>
<feature type="transmembrane region" description="Helical" evidence="7">
    <location>
        <begin position="179"/>
        <end position="197"/>
    </location>
</feature>
<comment type="subcellular location">
    <subcellularLocation>
        <location evidence="1">Membrane</location>
        <topology evidence="1">Multi-pass membrane protein</topology>
    </subcellularLocation>
</comment>
<feature type="domain" description="Major facilitator superfamily (MFS) profile" evidence="8">
    <location>
        <begin position="54"/>
        <end position="521"/>
    </location>
</feature>
<keyword evidence="2" id="KW-0813">Transport</keyword>
<evidence type="ECO:0000313" key="9">
    <source>
        <dbReference type="EMBL" id="KAL1638349.1"/>
    </source>
</evidence>
<protein>
    <recommendedName>
        <fullName evidence="8">Major facilitator superfamily (MFS) profile domain-containing protein</fullName>
    </recommendedName>
</protein>
<dbReference type="PANTHER" id="PTHR23501:SF109">
    <property type="entry name" value="MAJOR FACILITATOR SUPERFAMILY (MFS) PROFILE DOMAIN-CONTAINING PROTEIN-RELATED"/>
    <property type="match status" value="1"/>
</dbReference>
<dbReference type="InterPro" id="IPR036259">
    <property type="entry name" value="MFS_trans_sf"/>
</dbReference>